<sequence>MLRQRTTLLCPLHQRLGRLDAHREEGPVIRIGQRRQASEGRNGHPVGSLLDQRQEFGRTIGPDAQLVG</sequence>
<dbReference type="AlphaFoldDB" id="A0A7W8M969"/>
<dbReference type="EMBL" id="JACHGB010000005">
    <property type="protein sequence ID" value="MBB5272548.1"/>
    <property type="molecule type" value="Genomic_DNA"/>
</dbReference>
<comment type="caution">
    <text evidence="1">The sequence shown here is derived from an EMBL/GenBank/DDBJ whole genome shotgun (WGS) entry which is preliminary data.</text>
</comment>
<proteinExistence type="predicted"/>
<reference evidence="1 2" key="1">
    <citation type="submission" date="2020-08" db="EMBL/GenBank/DDBJ databases">
        <title>Genomic Encyclopedia of Type Strains, Phase IV (KMG-IV): sequencing the most valuable type-strain genomes for metagenomic binning, comparative biology and taxonomic classification.</title>
        <authorList>
            <person name="Goeker M."/>
        </authorList>
    </citation>
    <scope>NUCLEOTIDE SEQUENCE [LARGE SCALE GENOMIC DNA]</scope>
    <source>
        <strain evidence="1 2">DSM 29781</strain>
    </source>
</reference>
<evidence type="ECO:0000313" key="2">
    <source>
        <dbReference type="Proteomes" id="UP000532440"/>
    </source>
</evidence>
<accession>A0A7W8M969</accession>
<evidence type="ECO:0000313" key="1">
    <source>
        <dbReference type="EMBL" id="MBB5272548.1"/>
    </source>
</evidence>
<keyword evidence="2" id="KW-1185">Reference proteome</keyword>
<organism evidence="1 2">
    <name type="scientific">Quisquiliibacterium transsilvanicum</name>
    <dbReference type="NCBI Taxonomy" id="1549638"/>
    <lineage>
        <taxon>Bacteria</taxon>
        <taxon>Pseudomonadati</taxon>
        <taxon>Pseudomonadota</taxon>
        <taxon>Betaproteobacteria</taxon>
        <taxon>Burkholderiales</taxon>
        <taxon>Burkholderiaceae</taxon>
        <taxon>Quisquiliibacterium</taxon>
    </lineage>
</organism>
<protein>
    <submittedName>
        <fullName evidence="1">Uncharacterized protein</fullName>
    </submittedName>
</protein>
<gene>
    <name evidence="1" type="ORF">HNQ70_002571</name>
</gene>
<name>A0A7W8M969_9BURK</name>
<dbReference type="Proteomes" id="UP000532440">
    <property type="component" value="Unassembled WGS sequence"/>
</dbReference>
<dbReference type="RefSeq" id="WP_183968176.1">
    <property type="nucleotide sequence ID" value="NZ_BAABEW010000022.1"/>
</dbReference>